<dbReference type="PANTHER" id="PTHR15746:SF23">
    <property type="entry name" value="RAB11 INTERACTING PROTEIN, ISOFORM A"/>
    <property type="match status" value="1"/>
</dbReference>
<dbReference type="InterPro" id="IPR035892">
    <property type="entry name" value="C2_domain_sf"/>
</dbReference>
<dbReference type="Gene3D" id="2.60.40.150">
    <property type="entry name" value="C2 domain"/>
    <property type="match status" value="1"/>
</dbReference>
<dbReference type="GO" id="GO:0031267">
    <property type="term" value="F:small GTPase binding"/>
    <property type="evidence" value="ECO:0007669"/>
    <property type="project" value="InterPro"/>
</dbReference>
<feature type="domain" description="C2" evidence="7">
    <location>
        <begin position="1"/>
        <end position="107"/>
    </location>
</feature>
<feature type="domain" description="FIP-RBD" evidence="8">
    <location>
        <begin position="292"/>
        <end position="354"/>
    </location>
</feature>
<dbReference type="AlphaFoldDB" id="A0A8S1HNL0"/>
<dbReference type="InterPro" id="IPR019018">
    <property type="entry name" value="Rab-bd_FIP-RBD"/>
</dbReference>
<proteinExistence type="predicted"/>
<dbReference type="SMART" id="SM00239">
    <property type="entry name" value="C2"/>
    <property type="match status" value="1"/>
</dbReference>
<dbReference type="EMBL" id="CAJGYM010000061">
    <property type="protein sequence ID" value="CAD6195862.1"/>
    <property type="molecule type" value="Genomic_DNA"/>
</dbReference>
<dbReference type="PROSITE" id="PS50004">
    <property type="entry name" value="C2"/>
    <property type="match status" value="1"/>
</dbReference>
<protein>
    <recommendedName>
        <fullName evidence="11">FIP-RBD domain-containing protein</fullName>
    </recommendedName>
</protein>
<dbReference type="SUPFAM" id="SSF49562">
    <property type="entry name" value="C2 domain (Calcium/lipid-binding domain, CaLB)"/>
    <property type="match status" value="1"/>
</dbReference>
<evidence type="ECO:0000256" key="5">
    <source>
        <dbReference type="ARBA" id="ARBA00022927"/>
    </source>
</evidence>
<dbReference type="PROSITE" id="PS51511">
    <property type="entry name" value="FIP_RBD"/>
    <property type="match status" value="1"/>
</dbReference>
<dbReference type="GO" id="GO:0055037">
    <property type="term" value="C:recycling endosome"/>
    <property type="evidence" value="ECO:0007669"/>
    <property type="project" value="UniProtKB-SubCell"/>
</dbReference>
<sequence length="364" mass="40154">MEPNTLLVTVGSARGLYLKNKTETEAYATITLQGKGSLRSRAATEFVHTQGDCLWDETCEFKLNEKWTTVCVSVQHKGKIGSGDLIGKCELSLHDARQYGSTTWFPLKKKSGDEKYRGEVQLCFKFSFEKPTLSVSSMSLNKVEKEGGVLSNLKKKIKMAKHKHAEDTMSMASGISAMSIKSNKSNRFFDKINRTFGSNKSTTLPPGTFLAAPGLSSPHLDRTGSSNAMYESCLNGSSRIANPENSIDNHSGYNPFDESPARSPVIGYAPQERKSTGSLQRGGSIRSIASSGFESSKHQQKQLDASNGQDLLAVIDSLKLELQVKDSRMKDMQEYMDNLISRVMVKNPELLAAPVGEKPKRRFF</sequence>
<feature type="compositionally biased region" description="Polar residues" evidence="6">
    <location>
        <begin position="241"/>
        <end position="252"/>
    </location>
</feature>
<dbReference type="GO" id="GO:0045055">
    <property type="term" value="P:regulated exocytosis"/>
    <property type="evidence" value="ECO:0007669"/>
    <property type="project" value="TreeGrafter"/>
</dbReference>
<evidence type="ECO:0000313" key="10">
    <source>
        <dbReference type="Proteomes" id="UP000835052"/>
    </source>
</evidence>
<feature type="region of interest" description="Disordered" evidence="6">
    <location>
        <begin position="241"/>
        <end position="265"/>
    </location>
</feature>
<dbReference type="Proteomes" id="UP000835052">
    <property type="component" value="Unassembled WGS sequence"/>
</dbReference>
<dbReference type="SUPFAM" id="SSF144270">
    <property type="entry name" value="Eferin C-derminal domain-like"/>
    <property type="match status" value="1"/>
</dbReference>
<evidence type="ECO:0000256" key="1">
    <source>
        <dbReference type="ARBA" id="ARBA00004172"/>
    </source>
</evidence>
<comment type="caution">
    <text evidence="9">The sequence shown here is derived from an EMBL/GenBank/DDBJ whole genome shotgun (WGS) entry which is preliminary data.</text>
</comment>
<comment type="subcellular location">
    <subcellularLocation>
        <location evidence="1">Recycling endosome</location>
    </subcellularLocation>
</comment>
<name>A0A8S1HNL0_9PELO</name>
<dbReference type="InterPro" id="IPR037789">
    <property type="entry name" value="FIP_classI"/>
</dbReference>
<keyword evidence="4" id="KW-0967">Endosome</keyword>
<keyword evidence="2" id="KW-0813">Transport</keyword>
<evidence type="ECO:0000256" key="3">
    <source>
        <dbReference type="ARBA" id="ARBA00022553"/>
    </source>
</evidence>
<gene>
    <name evidence="9" type="ORF">CAUJ_LOCUS11780</name>
</gene>
<keyword evidence="10" id="KW-1185">Reference proteome</keyword>
<organism evidence="9 10">
    <name type="scientific">Caenorhabditis auriculariae</name>
    <dbReference type="NCBI Taxonomy" id="2777116"/>
    <lineage>
        <taxon>Eukaryota</taxon>
        <taxon>Metazoa</taxon>
        <taxon>Ecdysozoa</taxon>
        <taxon>Nematoda</taxon>
        <taxon>Chromadorea</taxon>
        <taxon>Rhabditida</taxon>
        <taxon>Rhabditina</taxon>
        <taxon>Rhabditomorpha</taxon>
        <taxon>Rhabditoidea</taxon>
        <taxon>Rhabditidae</taxon>
        <taxon>Peloderinae</taxon>
        <taxon>Caenorhabditis</taxon>
    </lineage>
</organism>
<dbReference type="InterPro" id="IPR037245">
    <property type="entry name" value="FIP-RBD_C_sf"/>
</dbReference>
<evidence type="ECO:0008006" key="11">
    <source>
        <dbReference type="Google" id="ProtNLM"/>
    </source>
</evidence>
<accession>A0A8S1HNL0</accession>
<evidence type="ECO:0000256" key="4">
    <source>
        <dbReference type="ARBA" id="ARBA00022753"/>
    </source>
</evidence>
<evidence type="ECO:0000256" key="6">
    <source>
        <dbReference type="SAM" id="MobiDB-lite"/>
    </source>
</evidence>
<evidence type="ECO:0000259" key="7">
    <source>
        <dbReference type="PROSITE" id="PS50004"/>
    </source>
</evidence>
<evidence type="ECO:0000313" key="9">
    <source>
        <dbReference type="EMBL" id="CAD6195862.1"/>
    </source>
</evidence>
<dbReference type="GO" id="GO:0015031">
    <property type="term" value="P:protein transport"/>
    <property type="evidence" value="ECO:0007669"/>
    <property type="project" value="UniProtKB-KW"/>
</dbReference>
<reference evidence="9" key="1">
    <citation type="submission" date="2020-10" db="EMBL/GenBank/DDBJ databases">
        <authorList>
            <person name="Kikuchi T."/>
        </authorList>
    </citation>
    <scope>NUCLEOTIDE SEQUENCE</scope>
    <source>
        <strain evidence="9">NKZ352</strain>
    </source>
</reference>
<dbReference type="Pfam" id="PF00168">
    <property type="entry name" value="C2"/>
    <property type="match status" value="1"/>
</dbReference>
<dbReference type="InterPro" id="IPR000008">
    <property type="entry name" value="C2_dom"/>
</dbReference>
<dbReference type="PANTHER" id="PTHR15746">
    <property type="entry name" value="RAB11-RELATED"/>
    <property type="match status" value="1"/>
</dbReference>
<evidence type="ECO:0000259" key="8">
    <source>
        <dbReference type="PROSITE" id="PS51511"/>
    </source>
</evidence>
<dbReference type="OrthoDB" id="8956628at2759"/>
<keyword evidence="5" id="KW-0653">Protein transport</keyword>
<keyword evidence="3" id="KW-0597">Phosphoprotein</keyword>
<dbReference type="Gene3D" id="1.20.5.2440">
    <property type="match status" value="1"/>
</dbReference>
<evidence type="ECO:0000256" key="2">
    <source>
        <dbReference type="ARBA" id="ARBA00022448"/>
    </source>
</evidence>